<evidence type="ECO:0000256" key="2">
    <source>
        <dbReference type="ARBA" id="ARBA00005546"/>
    </source>
</evidence>
<dbReference type="PANTHER" id="PTHR15840">
    <property type="entry name" value="CGI-121 FAMILY MEMBER"/>
    <property type="match status" value="1"/>
</dbReference>
<dbReference type="GO" id="GO:0002949">
    <property type="term" value="P:tRNA threonylcarbamoyladenosine modification"/>
    <property type="evidence" value="ECO:0007669"/>
    <property type="project" value="TreeGrafter"/>
</dbReference>
<evidence type="ECO:0000256" key="4">
    <source>
        <dbReference type="ARBA" id="ARBA00023242"/>
    </source>
</evidence>
<keyword evidence="4 5" id="KW-0539">Nucleus</keyword>
<dbReference type="AlphaFoldDB" id="A0AAD8LNQ7"/>
<dbReference type="Gene3D" id="3.30.2380.10">
    <property type="entry name" value="CGI121/TPRKB"/>
    <property type="match status" value="1"/>
</dbReference>
<evidence type="ECO:0000256" key="5">
    <source>
        <dbReference type="RuleBase" id="RU004398"/>
    </source>
</evidence>
<sequence>MDLPAFYFELPVFQEHFGDSSSCPFKKLYVAMSLYEDVTNTKEVVDAASDSNGRAAEEEEEPLSSMSLNKFFKVFFDFDLVNIILQPEMITSVEHVTYAISRAITNVLNRKVHSGTLVAEIVYMLGGSSDVAKCAKEMCINSAETINTCKSLLAVTISKTKQFGTIASVIKGTPLPIDKLADITNESKIVKAFKFSKEELALPGGLNGAVLGRIGTKRI</sequence>
<evidence type="ECO:0000313" key="6">
    <source>
        <dbReference type="EMBL" id="KAK1442121.1"/>
    </source>
</evidence>
<evidence type="ECO:0000313" key="7">
    <source>
        <dbReference type="Proteomes" id="UP001230268"/>
    </source>
</evidence>
<name>A0AAD8LNQ7_BABGI</name>
<reference evidence="6" key="1">
    <citation type="submission" date="2023-08" db="EMBL/GenBank/DDBJ databases">
        <title>Draft sequence of the Babesia gibsoni genome.</title>
        <authorList>
            <person name="Yamagishi J.Y."/>
            <person name="Xuan X.X."/>
        </authorList>
    </citation>
    <scope>NUCLEOTIDE SEQUENCE</scope>
    <source>
        <strain evidence="6">Azabu</strain>
    </source>
</reference>
<evidence type="ECO:0000256" key="1">
    <source>
        <dbReference type="ARBA" id="ARBA00004123"/>
    </source>
</evidence>
<dbReference type="GO" id="GO:0005634">
    <property type="term" value="C:nucleus"/>
    <property type="evidence" value="ECO:0007669"/>
    <property type="project" value="UniProtKB-SubCell"/>
</dbReference>
<dbReference type="InterPro" id="IPR036504">
    <property type="entry name" value="CGI121/TPRKB_sf"/>
</dbReference>
<accession>A0AAD8LNQ7</accession>
<organism evidence="6 7">
    <name type="scientific">Babesia gibsoni</name>
    <dbReference type="NCBI Taxonomy" id="33632"/>
    <lineage>
        <taxon>Eukaryota</taxon>
        <taxon>Sar</taxon>
        <taxon>Alveolata</taxon>
        <taxon>Apicomplexa</taxon>
        <taxon>Aconoidasida</taxon>
        <taxon>Piroplasmida</taxon>
        <taxon>Babesiidae</taxon>
        <taxon>Babesia</taxon>
    </lineage>
</organism>
<dbReference type="InterPro" id="IPR013926">
    <property type="entry name" value="CGI121/TPRKB"/>
</dbReference>
<keyword evidence="3" id="KW-0819">tRNA processing</keyword>
<comment type="caution">
    <text evidence="6">The sequence shown here is derived from an EMBL/GenBank/DDBJ whole genome shotgun (WGS) entry which is preliminary data.</text>
</comment>
<dbReference type="PANTHER" id="PTHR15840:SF10">
    <property type="entry name" value="EKC_KEOPS COMPLEX SUBUNIT TPRKB"/>
    <property type="match status" value="1"/>
</dbReference>
<evidence type="ECO:0000256" key="3">
    <source>
        <dbReference type="ARBA" id="ARBA00022694"/>
    </source>
</evidence>
<dbReference type="EMBL" id="JAVEPI010000004">
    <property type="protein sequence ID" value="KAK1442121.1"/>
    <property type="molecule type" value="Genomic_DNA"/>
</dbReference>
<dbReference type="Proteomes" id="UP001230268">
    <property type="component" value="Unassembled WGS sequence"/>
</dbReference>
<gene>
    <name evidence="6" type="ORF">BgAZ_401510</name>
</gene>
<protein>
    <submittedName>
        <fullName evidence="6">Uncharacterized protein</fullName>
    </submittedName>
</protein>
<dbReference type="GO" id="GO:0005829">
    <property type="term" value="C:cytosol"/>
    <property type="evidence" value="ECO:0007669"/>
    <property type="project" value="TreeGrafter"/>
</dbReference>
<dbReference type="Pfam" id="PF08617">
    <property type="entry name" value="CGI-121"/>
    <property type="match status" value="1"/>
</dbReference>
<keyword evidence="7" id="KW-1185">Reference proteome</keyword>
<dbReference type="SUPFAM" id="SSF143870">
    <property type="entry name" value="PF0523-like"/>
    <property type="match status" value="1"/>
</dbReference>
<dbReference type="GO" id="GO:0000408">
    <property type="term" value="C:EKC/KEOPS complex"/>
    <property type="evidence" value="ECO:0007669"/>
    <property type="project" value="TreeGrafter"/>
</dbReference>
<comment type="subcellular location">
    <subcellularLocation>
        <location evidence="1">Nucleus</location>
    </subcellularLocation>
</comment>
<proteinExistence type="inferred from homology"/>
<comment type="similarity">
    <text evidence="2 5">Belongs to the CGI121/TPRKB family.</text>
</comment>